<feature type="compositionally biased region" description="Gly residues" evidence="1">
    <location>
        <begin position="165"/>
        <end position="178"/>
    </location>
</feature>
<dbReference type="Proteomes" id="UP000318081">
    <property type="component" value="Chromosome"/>
</dbReference>
<name>A0ABX5XNN0_9BACT</name>
<feature type="compositionally biased region" description="Basic and acidic residues" evidence="1">
    <location>
        <begin position="179"/>
        <end position="190"/>
    </location>
</feature>
<keyword evidence="2" id="KW-0812">Transmembrane</keyword>
<feature type="transmembrane region" description="Helical" evidence="2">
    <location>
        <begin position="28"/>
        <end position="46"/>
    </location>
</feature>
<organism evidence="3 4">
    <name type="scientific">Stieleria magnilauensis</name>
    <dbReference type="NCBI Taxonomy" id="2527963"/>
    <lineage>
        <taxon>Bacteria</taxon>
        <taxon>Pseudomonadati</taxon>
        <taxon>Planctomycetota</taxon>
        <taxon>Planctomycetia</taxon>
        <taxon>Pirellulales</taxon>
        <taxon>Pirellulaceae</taxon>
        <taxon>Stieleria</taxon>
    </lineage>
</organism>
<reference evidence="3 4" key="1">
    <citation type="submission" date="2019-02" db="EMBL/GenBank/DDBJ databases">
        <title>Deep-cultivation of Planctomycetes and their phenomic and genomic characterization uncovers novel biology.</title>
        <authorList>
            <person name="Wiegand S."/>
            <person name="Jogler M."/>
            <person name="Boedeker C."/>
            <person name="Pinto D."/>
            <person name="Vollmers J."/>
            <person name="Rivas-Marin E."/>
            <person name="Kohn T."/>
            <person name="Peeters S.H."/>
            <person name="Heuer A."/>
            <person name="Rast P."/>
            <person name="Oberbeckmann S."/>
            <person name="Bunk B."/>
            <person name="Jeske O."/>
            <person name="Meyerdierks A."/>
            <person name="Storesund J.E."/>
            <person name="Kallscheuer N."/>
            <person name="Luecker S."/>
            <person name="Lage O.M."/>
            <person name="Pohl T."/>
            <person name="Merkel B.J."/>
            <person name="Hornburger P."/>
            <person name="Mueller R.-W."/>
            <person name="Bruemmer F."/>
            <person name="Labrenz M."/>
            <person name="Spormann A.M."/>
            <person name="Op den Camp H."/>
            <person name="Overmann J."/>
            <person name="Amann R."/>
            <person name="Jetten M.S.M."/>
            <person name="Mascher T."/>
            <person name="Medema M.H."/>
            <person name="Devos D.P."/>
            <person name="Kaster A.-K."/>
            <person name="Ovreas L."/>
            <person name="Rohde M."/>
            <person name="Galperin M.Y."/>
            <person name="Jogler C."/>
        </authorList>
    </citation>
    <scope>NUCLEOTIDE SEQUENCE [LARGE SCALE GENOMIC DNA]</scope>
    <source>
        <strain evidence="3 4">TBK1r</strain>
    </source>
</reference>
<evidence type="ECO:0000256" key="1">
    <source>
        <dbReference type="SAM" id="MobiDB-lite"/>
    </source>
</evidence>
<evidence type="ECO:0000313" key="4">
    <source>
        <dbReference type="Proteomes" id="UP000318081"/>
    </source>
</evidence>
<feature type="compositionally biased region" description="Acidic residues" evidence="1">
    <location>
        <begin position="150"/>
        <end position="163"/>
    </location>
</feature>
<sequence>MSETTQDSADARDEQWPSKDSGGGTRKTVLYVLLGLMVVALGYDYLVARPAVNAAYDQVTEASMEANRKGVGFLSNTDVRELLGREPVQTFEDGRYQVEVYQWRGGLIVKPHKLYTVYMPNGGAWMFNRHAKFVYEASGVVNPDRPLVPVDDDEPPASYDEAEMSGGGGGGGPGAGGPDGERDAPQRPEAEGPDAEEAPAAEPAESDSPARPELESESTE</sequence>
<feature type="region of interest" description="Disordered" evidence="1">
    <location>
        <begin position="1"/>
        <end position="22"/>
    </location>
</feature>
<keyword evidence="4" id="KW-1185">Reference proteome</keyword>
<keyword evidence="2" id="KW-0472">Membrane</keyword>
<evidence type="ECO:0000313" key="3">
    <source>
        <dbReference type="EMBL" id="QDV83524.1"/>
    </source>
</evidence>
<protein>
    <submittedName>
        <fullName evidence="3">Uncharacterized protein</fullName>
    </submittedName>
</protein>
<keyword evidence="2" id="KW-1133">Transmembrane helix</keyword>
<dbReference type="EMBL" id="CP036432">
    <property type="protein sequence ID" value="QDV83524.1"/>
    <property type="molecule type" value="Genomic_DNA"/>
</dbReference>
<gene>
    <name evidence="3" type="ORF">TBK1r_24660</name>
</gene>
<dbReference type="RefSeq" id="WP_145210480.1">
    <property type="nucleotide sequence ID" value="NZ_CP036432.1"/>
</dbReference>
<proteinExistence type="predicted"/>
<evidence type="ECO:0000256" key="2">
    <source>
        <dbReference type="SAM" id="Phobius"/>
    </source>
</evidence>
<accession>A0ABX5XNN0</accession>
<feature type="region of interest" description="Disordered" evidence="1">
    <location>
        <begin position="142"/>
        <end position="220"/>
    </location>
</feature>